<feature type="region of interest" description="Disordered" evidence="1">
    <location>
        <begin position="84"/>
        <end position="105"/>
    </location>
</feature>
<gene>
    <name evidence="2" type="ORF">ORD21_15020</name>
</gene>
<evidence type="ECO:0000313" key="2">
    <source>
        <dbReference type="EMBL" id="MDV6375908.1"/>
    </source>
</evidence>
<sequence length="105" mass="11388">MVHSDEQIITVHGAWHGQINGPDRMFKGKIVHSDLSGIRRGTKAEVKFTHSTGRSQSADEHGTYTLVVGSKTLPLMSFTCRTVGTTGQHSSNDAQEADWQAVPLG</sequence>
<proteinExistence type="predicted"/>
<evidence type="ECO:0000256" key="1">
    <source>
        <dbReference type="SAM" id="MobiDB-lite"/>
    </source>
</evidence>
<accession>A0ABU4DU00</accession>
<comment type="caution">
    <text evidence="2">The sequence shown here is derived from an EMBL/GenBank/DDBJ whole genome shotgun (WGS) entry which is preliminary data.</text>
</comment>
<feature type="compositionally biased region" description="Polar residues" evidence="1">
    <location>
        <begin position="84"/>
        <end position="94"/>
    </location>
</feature>
<reference evidence="2 3" key="1">
    <citation type="submission" date="2022-11" db="EMBL/GenBank/DDBJ databases">
        <title>Deinococcus ZS9-10, Low Temperature and Draught-tolerating, UV-resistant Bacteria from Continental Antarctica.</title>
        <authorList>
            <person name="Cheng L."/>
        </authorList>
    </citation>
    <scope>NUCLEOTIDE SEQUENCE [LARGE SCALE GENOMIC DNA]</scope>
    <source>
        <strain evidence="2 3">ZS9-10</strain>
    </source>
</reference>
<protein>
    <submittedName>
        <fullName evidence="2">Uncharacterized protein</fullName>
    </submittedName>
</protein>
<dbReference type="EMBL" id="JAPMIV010000039">
    <property type="protein sequence ID" value="MDV6375908.1"/>
    <property type="molecule type" value="Genomic_DNA"/>
</dbReference>
<keyword evidence="3" id="KW-1185">Reference proteome</keyword>
<evidence type="ECO:0000313" key="3">
    <source>
        <dbReference type="Proteomes" id="UP001276150"/>
    </source>
</evidence>
<organism evidence="2 3">
    <name type="scientific">Deinococcus arenicola</name>
    <dbReference type="NCBI Taxonomy" id="2994950"/>
    <lineage>
        <taxon>Bacteria</taxon>
        <taxon>Thermotogati</taxon>
        <taxon>Deinococcota</taxon>
        <taxon>Deinococci</taxon>
        <taxon>Deinococcales</taxon>
        <taxon>Deinococcaceae</taxon>
        <taxon>Deinococcus</taxon>
    </lineage>
</organism>
<name>A0ABU4DU00_9DEIO</name>
<dbReference type="RefSeq" id="WP_317641257.1">
    <property type="nucleotide sequence ID" value="NZ_JAPMIV010000039.1"/>
</dbReference>
<dbReference type="Proteomes" id="UP001276150">
    <property type="component" value="Unassembled WGS sequence"/>
</dbReference>